<dbReference type="Gene3D" id="2.40.10.220">
    <property type="entry name" value="predicted glycosyltransferase like domains"/>
    <property type="match status" value="1"/>
</dbReference>
<evidence type="ECO:0000313" key="2">
    <source>
        <dbReference type="EMBL" id="MBT2987803.1"/>
    </source>
</evidence>
<evidence type="ECO:0000259" key="1">
    <source>
        <dbReference type="Pfam" id="PF07238"/>
    </source>
</evidence>
<comment type="caution">
    <text evidence="2">The sequence shown here is derived from an EMBL/GenBank/DDBJ whole genome shotgun (WGS) entry which is preliminary data.</text>
</comment>
<protein>
    <submittedName>
        <fullName evidence="2">PilZ domain-containing protein</fullName>
    </submittedName>
</protein>
<dbReference type="Proteomes" id="UP000770889">
    <property type="component" value="Unassembled WGS sequence"/>
</dbReference>
<reference evidence="2 3" key="1">
    <citation type="submission" date="2021-05" db="EMBL/GenBank/DDBJ databases">
        <title>Genetic and Functional Diversity in Clade A Lucinid endosymbionts from the Bahamas.</title>
        <authorList>
            <person name="Giani N.M."/>
            <person name="Engel A.S."/>
            <person name="Campbell B.J."/>
        </authorList>
    </citation>
    <scope>NUCLEOTIDE SEQUENCE [LARGE SCALE GENOMIC DNA]</scope>
    <source>
        <strain evidence="2">LUC16012Gg_MoonRockCtena</strain>
    </source>
</reference>
<organism evidence="2 3">
    <name type="scientific">Candidatus Thiodiazotropha taylori</name>
    <dbReference type="NCBI Taxonomy" id="2792791"/>
    <lineage>
        <taxon>Bacteria</taxon>
        <taxon>Pseudomonadati</taxon>
        <taxon>Pseudomonadota</taxon>
        <taxon>Gammaproteobacteria</taxon>
        <taxon>Chromatiales</taxon>
        <taxon>Sedimenticolaceae</taxon>
        <taxon>Candidatus Thiodiazotropha</taxon>
    </lineage>
</organism>
<sequence>MKRPSQHNRENALHPTDRRTVKRRHLIYYLRVWQVDQNIPIGHVVDINTGGLMLISEKAVPTGEEMQLEIRLPDPQGELKPVTFNAICRWSDKDINTAFYDSGFEFLDKSPDAVKIVQSMIKEYGFMD</sequence>
<dbReference type="Pfam" id="PF07238">
    <property type="entry name" value="PilZ"/>
    <property type="match status" value="1"/>
</dbReference>
<dbReference type="EMBL" id="JAHHGM010000002">
    <property type="protein sequence ID" value="MBT2987803.1"/>
    <property type="molecule type" value="Genomic_DNA"/>
</dbReference>
<evidence type="ECO:0000313" key="3">
    <source>
        <dbReference type="Proteomes" id="UP000770889"/>
    </source>
</evidence>
<dbReference type="InterPro" id="IPR009875">
    <property type="entry name" value="PilZ_domain"/>
</dbReference>
<feature type="domain" description="PilZ" evidence="1">
    <location>
        <begin position="38"/>
        <end position="121"/>
    </location>
</feature>
<accession>A0A944M9G7</accession>
<dbReference type="GO" id="GO:0035438">
    <property type="term" value="F:cyclic-di-GMP binding"/>
    <property type="evidence" value="ECO:0007669"/>
    <property type="project" value="InterPro"/>
</dbReference>
<dbReference type="SUPFAM" id="SSF141371">
    <property type="entry name" value="PilZ domain-like"/>
    <property type="match status" value="1"/>
</dbReference>
<dbReference type="AlphaFoldDB" id="A0A944M9G7"/>
<proteinExistence type="predicted"/>
<name>A0A944M9G7_9GAMM</name>
<gene>
    <name evidence="2" type="ORF">KME65_02470</name>
</gene>